<dbReference type="AlphaFoldDB" id="A0A480AA14"/>
<feature type="transmembrane region" description="Helical" evidence="1">
    <location>
        <begin position="7"/>
        <end position="23"/>
    </location>
</feature>
<dbReference type="EMBL" id="BJCF01000014">
    <property type="protein sequence ID" value="GCL41930.1"/>
    <property type="molecule type" value="Genomic_DNA"/>
</dbReference>
<name>A0A480AA14_9CYAN</name>
<keyword evidence="1" id="KW-0472">Membrane</keyword>
<dbReference type="Proteomes" id="UP000299367">
    <property type="component" value="Unassembled WGS sequence"/>
</dbReference>
<sequence>MVMIKLLIFGLIVIYVGGVWKFWTGFNRTNFNQTLPNRIGLALLWPALFLANPSYRRNFRKALKG</sequence>
<organism evidence="2 3">
    <name type="scientific">Dolichospermum planctonicum</name>
    <dbReference type="NCBI Taxonomy" id="136072"/>
    <lineage>
        <taxon>Bacteria</taxon>
        <taxon>Bacillati</taxon>
        <taxon>Cyanobacteriota</taxon>
        <taxon>Cyanophyceae</taxon>
        <taxon>Nostocales</taxon>
        <taxon>Aphanizomenonaceae</taxon>
        <taxon>Dolichospermum</taxon>
    </lineage>
</organism>
<keyword evidence="1" id="KW-1133">Transmembrane helix</keyword>
<evidence type="ECO:0000256" key="1">
    <source>
        <dbReference type="SAM" id="Phobius"/>
    </source>
</evidence>
<evidence type="ECO:0000313" key="3">
    <source>
        <dbReference type="Proteomes" id="UP000299367"/>
    </source>
</evidence>
<reference evidence="3" key="1">
    <citation type="submission" date="2019-02" db="EMBL/GenBank/DDBJ databases">
        <title>Draft genome sequence of Dolichospermum planctonicum NIES-80.</title>
        <authorList>
            <person name="Yamaguchi H."/>
            <person name="Suzuki S."/>
            <person name="Kawachi M."/>
        </authorList>
    </citation>
    <scope>NUCLEOTIDE SEQUENCE [LARGE SCALE GENOMIC DNA]</scope>
    <source>
        <strain evidence="3">NIES-80</strain>
    </source>
</reference>
<gene>
    <name evidence="2" type="ORF">NIES80_16290</name>
</gene>
<proteinExistence type="predicted"/>
<feature type="transmembrane region" description="Helical" evidence="1">
    <location>
        <begin position="35"/>
        <end position="55"/>
    </location>
</feature>
<protein>
    <submittedName>
        <fullName evidence="2">Uncharacterized protein</fullName>
    </submittedName>
</protein>
<comment type="caution">
    <text evidence="2">The sequence shown here is derived from an EMBL/GenBank/DDBJ whole genome shotgun (WGS) entry which is preliminary data.</text>
</comment>
<keyword evidence="1" id="KW-0812">Transmembrane</keyword>
<evidence type="ECO:0000313" key="2">
    <source>
        <dbReference type="EMBL" id="GCL41930.1"/>
    </source>
</evidence>
<accession>A0A480AA14</accession>